<organism evidence="3 5">
    <name type="scientific">Rotaria socialis</name>
    <dbReference type="NCBI Taxonomy" id="392032"/>
    <lineage>
        <taxon>Eukaryota</taxon>
        <taxon>Metazoa</taxon>
        <taxon>Spiralia</taxon>
        <taxon>Gnathifera</taxon>
        <taxon>Rotifera</taxon>
        <taxon>Eurotatoria</taxon>
        <taxon>Bdelloidea</taxon>
        <taxon>Philodinida</taxon>
        <taxon>Philodinidae</taxon>
        <taxon>Rotaria</taxon>
    </lineage>
</organism>
<dbReference type="EMBL" id="CAJOBR010004344">
    <property type="protein sequence ID" value="CAF4777515.1"/>
    <property type="molecule type" value="Genomic_DNA"/>
</dbReference>
<accession>A0A821JF39</accession>
<evidence type="ECO:0000313" key="5">
    <source>
        <dbReference type="Proteomes" id="UP000663873"/>
    </source>
</evidence>
<dbReference type="Proteomes" id="UP000663872">
    <property type="component" value="Unassembled WGS sequence"/>
</dbReference>
<evidence type="ECO:0000313" key="4">
    <source>
        <dbReference type="EMBL" id="CAF4777515.1"/>
    </source>
</evidence>
<comment type="caution">
    <text evidence="3">The sequence shown here is derived from an EMBL/GenBank/DDBJ whole genome shotgun (WGS) entry which is preliminary data.</text>
</comment>
<dbReference type="Proteomes" id="UP000663851">
    <property type="component" value="Unassembled WGS sequence"/>
</dbReference>
<dbReference type="EMBL" id="CAJOBO010010889">
    <property type="protein sequence ID" value="CAF4601901.1"/>
    <property type="molecule type" value="Genomic_DNA"/>
</dbReference>
<reference evidence="3" key="1">
    <citation type="submission" date="2021-02" db="EMBL/GenBank/DDBJ databases">
        <authorList>
            <person name="Nowell W R."/>
        </authorList>
    </citation>
    <scope>NUCLEOTIDE SEQUENCE</scope>
</reference>
<sequence>MPQGEKNERISNAFETDERIRNAFDSGRTFITGLPHLTELKVMYDQLKLVTMNVTSDAARCNCSKVKRLFLENSNRLSKDIVNIFHHCKFNPMLSISIEVNLRENHNGIKTNP</sequence>
<proteinExistence type="predicted"/>
<evidence type="ECO:0000313" key="3">
    <source>
        <dbReference type="EMBL" id="CAF4720989.1"/>
    </source>
</evidence>
<name>A0A821JF39_9BILA</name>
<dbReference type="EMBL" id="CAJNYT010001435">
    <property type="protein sequence ID" value="CAF3410471.1"/>
    <property type="molecule type" value="Genomic_DNA"/>
</dbReference>
<protein>
    <submittedName>
        <fullName evidence="3">Uncharacterized protein</fullName>
    </submittedName>
</protein>
<dbReference type="Proteomes" id="UP000663848">
    <property type="component" value="Unassembled WGS sequence"/>
</dbReference>
<keyword evidence="5" id="KW-1185">Reference proteome</keyword>
<dbReference type="Proteomes" id="UP000663873">
    <property type="component" value="Unassembled WGS sequence"/>
</dbReference>
<evidence type="ECO:0000313" key="1">
    <source>
        <dbReference type="EMBL" id="CAF3410471.1"/>
    </source>
</evidence>
<evidence type="ECO:0000313" key="2">
    <source>
        <dbReference type="EMBL" id="CAF4601901.1"/>
    </source>
</evidence>
<dbReference type="AlphaFoldDB" id="A0A821JF39"/>
<dbReference type="EMBL" id="CAJOBP010036824">
    <property type="protein sequence ID" value="CAF4720989.1"/>
    <property type="molecule type" value="Genomic_DNA"/>
</dbReference>
<gene>
    <name evidence="1" type="ORF">GRG538_LOCUS10860</name>
    <name evidence="2" type="ORF">HFQ381_LOCUS33569</name>
    <name evidence="4" type="ORF">QYT958_LOCUS22523</name>
    <name evidence="3" type="ORF">UJA718_LOCUS37250</name>
</gene>